<reference evidence="1" key="1">
    <citation type="submission" date="2019-04" db="EMBL/GenBank/DDBJ databases">
        <title>Evolution of Biomass-Degrading Anaerobic Consortia Revealed by Metagenomics.</title>
        <authorList>
            <person name="Peng X."/>
        </authorList>
    </citation>
    <scope>NUCLEOTIDE SEQUENCE</scope>
    <source>
        <strain evidence="1">SIG12</strain>
    </source>
</reference>
<dbReference type="Proteomes" id="UP000762703">
    <property type="component" value="Unassembled WGS sequence"/>
</dbReference>
<gene>
    <name evidence="1" type="ORF">E7Z73_03160</name>
</gene>
<dbReference type="EMBL" id="SUTE01000026">
    <property type="protein sequence ID" value="MBE6504731.1"/>
    <property type="molecule type" value="Genomic_DNA"/>
</dbReference>
<evidence type="ECO:0000313" key="2">
    <source>
        <dbReference type="Proteomes" id="UP000762703"/>
    </source>
</evidence>
<dbReference type="AlphaFoldDB" id="A0A8T3VIX9"/>
<accession>A0A8T3VIX9</accession>
<proteinExistence type="predicted"/>
<protein>
    <submittedName>
        <fullName evidence="1">Uncharacterized protein</fullName>
    </submittedName>
</protein>
<sequence>MIFTHLGPEGYYDSYIELMKIQPFQMNMCYQILDVLDVGSLGDVRNQPNKLIEAYEIGKRF</sequence>
<comment type="caution">
    <text evidence="1">The sequence shown here is derived from an EMBL/GenBank/DDBJ whole genome shotgun (WGS) entry which is preliminary data.</text>
</comment>
<evidence type="ECO:0000313" key="1">
    <source>
        <dbReference type="EMBL" id="MBE6504731.1"/>
    </source>
</evidence>
<name>A0A8T3VIX9_9EURY</name>
<dbReference type="RefSeq" id="WP_303736376.1">
    <property type="nucleotide sequence ID" value="NZ_SUTE01000026.1"/>
</dbReference>
<organism evidence="1 2">
    <name type="scientific">Methanobrevibacter millerae</name>
    <dbReference type="NCBI Taxonomy" id="230361"/>
    <lineage>
        <taxon>Archaea</taxon>
        <taxon>Methanobacteriati</taxon>
        <taxon>Methanobacteriota</taxon>
        <taxon>Methanomada group</taxon>
        <taxon>Methanobacteria</taxon>
        <taxon>Methanobacteriales</taxon>
        <taxon>Methanobacteriaceae</taxon>
        <taxon>Methanobrevibacter</taxon>
    </lineage>
</organism>